<feature type="compositionally biased region" description="Polar residues" evidence="1">
    <location>
        <begin position="12"/>
        <end position="23"/>
    </location>
</feature>
<evidence type="ECO:0000256" key="1">
    <source>
        <dbReference type="SAM" id="MobiDB-lite"/>
    </source>
</evidence>
<sequence length="185" mass="21393">MKPTIFREKTLGSLSNPPETHSLPLQLNTRYKSPKNRKNLRFLPIVVITSLLACSPGDDLLPQYPLEQMDHQIDFRVAKAKDYSEEIFDGTKASLQLTLSLENMEDGKNTILWDTAFNLRELREFPNPDSPLLFQKNISEMVKANEVLRFSHIIRYFDRNNATWMEAKGETIPRDQTIVTLEIDL</sequence>
<accession>A0A9X2PDJ7</accession>
<reference evidence="2" key="1">
    <citation type="submission" date="2022-08" db="EMBL/GenBank/DDBJ databases">
        <authorList>
            <person name="Zhang D."/>
        </authorList>
    </citation>
    <scope>NUCLEOTIDE SEQUENCE</scope>
    <source>
        <strain evidence="2">XJ19-11</strain>
    </source>
</reference>
<feature type="compositionally biased region" description="Basic and acidic residues" evidence="1">
    <location>
        <begin position="1"/>
        <end position="10"/>
    </location>
</feature>
<comment type="caution">
    <text evidence="2">The sequence shown here is derived from an EMBL/GenBank/DDBJ whole genome shotgun (WGS) entry which is preliminary data.</text>
</comment>
<keyword evidence="3" id="KW-1185">Reference proteome</keyword>
<protein>
    <submittedName>
        <fullName evidence="2">Uncharacterized protein</fullName>
    </submittedName>
</protein>
<proteinExistence type="predicted"/>
<name>A0A9X2PDJ7_9BACT</name>
<evidence type="ECO:0000313" key="3">
    <source>
        <dbReference type="Proteomes" id="UP001142175"/>
    </source>
</evidence>
<organism evidence="2 3">
    <name type="scientific">Aquiflexum gelatinilyticum</name>
    <dbReference type="NCBI Taxonomy" id="2961943"/>
    <lineage>
        <taxon>Bacteria</taxon>
        <taxon>Pseudomonadati</taxon>
        <taxon>Bacteroidota</taxon>
        <taxon>Cytophagia</taxon>
        <taxon>Cytophagales</taxon>
        <taxon>Cyclobacteriaceae</taxon>
        <taxon>Aquiflexum</taxon>
    </lineage>
</organism>
<dbReference type="Proteomes" id="UP001142175">
    <property type="component" value="Unassembled WGS sequence"/>
</dbReference>
<evidence type="ECO:0000313" key="2">
    <source>
        <dbReference type="EMBL" id="MCR9016765.1"/>
    </source>
</evidence>
<gene>
    <name evidence="2" type="ORF">NU887_17150</name>
</gene>
<dbReference type="AlphaFoldDB" id="A0A9X2PDJ7"/>
<dbReference type="RefSeq" id="WP_258424612.1">
    <property type="nucleotide sequence ID" value="NZ_JANSUY010000019.1"/>
</dbReference>
<dbReference type="EMBL" id="JANSUY010000019">
    <property type="protein sequence ID" value="MCR9016765.1"/>
    <property type="molecule type" value="Genomic_DNA"/>
</dbReference>
<feature type="region of interest" description="Disordered" evidence="1">
    <location>
        <begin position="1"/>
        <end position="23"/>
    </location>
</feature>